<dbReference type="GO" id="GO:0032259">
    <property type="term" value="P:methylation"/>
    <property type="evidence" value="ECO:0007669"/>
    <property type="project" value="UniProtKB-KW"/>
</dbReference>
<feature type="domain" description="Methyltransferase type 11" evidence="1">
    <location>
        <begin position="42"/>
        <end position="137"/>
    </location>
</feature>
<dbReference type="GO" id="GO:0008757">
    <property type="term" value="F:S-adenosylmethionine-dependent methyltransferase activity"/>
    <property type="evidence" value="ECO:0007669"/>
    <property type="project" value="InterPro"/>
</dbReference>
<protein>
    <submittedName>
        <fullName evidence="2">Methyltransferase family protein</fullName>
    </submittedName>
</protein>
<reference evidence="2 3" key="1">
    <citation type="submission" date="2018-06" db="EMBL/GenBank/DDBJ databases">
        <title>Genomic Encyclopedia of Archaeal and Bacterial Type Strains, Phase II (KMG-II): from individual species to whole genera.</title>
        <authorList>
            <person name="Goeker M."/>
        </authorList>
    </citation>
    <scope>NUCLEOTIDE SEQUENCE [LARGE SCALE GENOMIC DNA]</scope>
    <source>
        <strain evidence="2 3">DSM 29821</strain>
    </source>
</reference>
<keyword evidence="2" id="KW-0489">Methyltransferase</keyword>
<name>A0A327VWK7_9BACT</name>
<gene>
    <name evidence="2" type="ORF">CLV59_106406</name>
</gene>
<accession>A0A327VWK7</accession>
<dbReference type="PANTHER" id="PTHR43861">
    <property type="entry name" value="TRANS-ACONITATE 2-METHYLTRANSFERASE-RELATED"/>
    <property type="match status" value="1"/>
</dbReference>
<dbReference type="AlphaFoldDB" id="A0A327VWK7"/>
<dbReference type="EMBL" id="QLMA01000006">
    <property type="protein sequence ID" value="RAJ79345.1"/>
    <property type="molecule type" value="Genomic_DNA"/>
</dbReference>
<dbReference type="RefSeq" id="WP_111593793.1">
    <property type="nucleotide sequence ID" value="NZ_QLMA01000006.1"/>
</dbReference>
<comment type="caution">
    <text evidence="2">The sequence shown here is derived from an EMBL/GenBank/DDBJ whole genome shotgun (WGS) entry which is preliminary data.</text>
</comment>
<dbReference type="InterPro" id="IPR029063">
    <property type="entry name" value="SAM-dependent_MTases_sf"/>
</dbReference>
<keyword evidence="3" id="KW-1185">Reference proteome</keyword>
<dbReference type="OrthoDB" id="597202at2"/>
<keyword evidence="2" id="KW-0808">Transferase</keyword>
<dbReference type="SUPFAM" id="SSF53335">
    <property type="entry name" value="S-adenosyl-L-methionine-dependent methyltransferases"/>
    <property type="match status" value="1"/>
</dbReference>
<dbReference type="Pfam" id="PF08241">
    <property type="entry name" value="Methyltransf_11"/>
    <property type="match status" value="1"/>
</dbReference>
<dbReference type="CDD" id="cd02440">
    <property type="entry name" value="AdoMet_MTases"/>
    <property type="match status" value="1"/>
</dbReference>
<evidence type="ECO:0000313" key="3">
    <source>
        <dbReference type="Proteomes" id="UP000249819"/>
    </source>
</evidence>
<dbReference type="Proteomes" id="UP000249819">
    <property type="component" value="Unassembled WGS sequence"/>
</dbReference>
<organism evidence="2 3">
    <name type="scientific">Chitinophaga dinghuensis</name>
    <dbReference type="NCBI Taxonomy" id="1539050"/>
    <lineage>
        <taxon>Bacteria</taxon>
        <taxon>Pseudomonadati</taxon>
        <taxon>Bacteroidota</taxon>
        <taxon>Chitinophagia</taxon>
        <taxon>Chitinophagales</taxon>
        <taxon>Chitinophagaceae</taxon>
        <taxon>Chitinophaga</taxon>
    </lineage>
</organism>
<evidence type="ECO:0000313" key="2">
    <source>
        <dbReference type="EMBL" id="RAJ79345.1"/>
    </source>
</evidence>
<proteinExistence type="predicted"/>
<sequence length="209" mass="23809">MSIRESYNSWASQYDSNINKTRDMEAVSLRENLHPFTFNNILEIGAGTGKNTSWLVDQAPKLTAVDFSEEMMAIAKTKFQDHPGIRFVQADITTPWNFTTEKFDLVTFSLVLEHIENLDHIFAEASKLLNRGGIVYIGELHPFRQYGGSKARFTTEEGEKVLEVYIHHLSEFVQTAACHGLQVFDAKEYFDNDDKTTVPRILVLLLSKS</sequence>
<dbReference type="InterPro" id="IPR013216">
    <property type="entry name" value="Methyltransf_11"/>
</dbReference>
<evidence type="ECO:0000259" key="1">
    <source>
        <dbReference type="Pfam" id="PF08241"/>
    </source>
</evidence>
<dbReference type="Gene3D" id="3.40.50.150">
    <property type="entry name" value="Vaccinia Virus protein VP39"/>
    <property type="match status" value="1"/>
</dbReference>